<dbReference type="AlphaFoldDB" id="A0A8H5BWT5"/>
<evidence type="ECO:0000313" key="3">
    <source>
        <dbReference type="Proteomes" id="UP000567179"/>
    </source>
</evidence>
<name>A0A8H5BWT5_9AGAR</name>
<organism evidence="2 3">
    <name type="scientific">Psilocybe cf. subviscida</name>
    <dbReference type="NCBI Taxonomy" id="2480587"/>
    <lineage>
        <taxon>Eukaryota</taxon>
        <taxon>Fungi</taxon>
        <taxon>Dikarya</taxon>
        <taxon>Basidiomycota</taxon>
        <taxon>Agaricomycotina</taxon>
        <taxon>Agaricomycetes</taxon>
        <taxon>Agaricomycetidae</taxon>
        <taxon>Agaricales</taxon>
        <taxon>Agaricineae</taxon>
        <taxon>Strophariaceae</taxon>
        <taxon>Psilocybe</taxon>
    </lineage>
</organism>
<evidence type="ECO:0000256" key="1">
    <source>
        <dbReference type="SAM" id="MobiDB-lite"/>
    </source>
</evidence>
<reference evidence="2 3" key="1">
    <citation type="journal article" date="2020" name="ISME J.">
        <title>Uncovering the hidden diversity of litter-decomposition mechanisms in mushroom-forming fungi.</title>
        <authorList>
            <person name="Floudas D."/>
            <person name="Bentzer J."/>
            <person name="Ahren D."/>
            <person name="Johansson T."/>
            <person name="Persson P."/>
            <person name="Tunlid A."/>
        </authorList>
    </citation>
    <scope>NUCLEOTIDE SEQUENCE [LARGE SCALE GENOMIC DNA]</scope>
    <source>
        <strain evidence="2 3">CBS 101986</strain>
    </source>
</reference>
<gene>
    <name evidence="2" type="ORF">D9619_005427</name>
</gene>
<accession>A0A8H5BWT5</accession>
<evidence type="ECO:0000313" key="2">
    <source>
        <dbReference type="EMBL" id="KAF5330451.1"/>
    </source>
</evidence>
<feature type="region of interest" description="Disordered" evidence="1">
    <location>
        <begin position="1"/>
        <end position="27"/>
    </location>
</feature>
<protein>
    <submittedName>
        <fullName evidence="2">Uncharacterized protein</fullName>
    </submittedName>
</protein>
<comment type="caution">
    <text evidence="2">The sequence shown here is derived from an EMBL/GenBank/DDBJ whole genome shotgun (WGS) entry which is preliminary data.</text>
</comment>
<dbReference type="Proteomes" id="UP000567179">
    <property type="component" value="Unassembled WGS sequence"/>
</dbReference>
<proteinExistence type="predicted"/>
<feature type="compositionally biased region" description="Basic and acidic residues" evidence="1">
    <location>
        <begin position="10"/>
        <end position="21"/>
    </location>
</feature>
<keyword evidence="3" id="KW-1185">Reference proteome</keyword>
<sequence>MASSKPNKLVSDEAQAKRGEEAEIDPE</sequence>
<dbReference type="EMBL" id="JAACJJ010000001">
    <property type="protein sequence ID" value="KAF5330451.1"/>
    <property type="molecule type" value="Genomic_DNA"/>
</dbReference>